<feature type="domain" description="Multidrug resistance protein MdtA-like barrel-sandwich hybrid" evidence="4">
    <location>
        <begin position="63"/>
        <end position="215"/>
    </location>
</feature>
<evidence type="ECO:0000256" key="1">
    <source>
        <dbReference type="ARBA" id="ARBA00009477"/>
    </source>
</evidence>
<gene>
    <name evidence="6" type="primary">macA_1</name>
    <name evidence="6" type="ORF">Pan54_23190</name>
</gene>
<dbReference type="Pfam" id="PF25917">
    <property type="entry name" value="BSH_RND"/>
    <property type="match status" value="1"/>
</dbReference>
<dbReference type="GO" id="GO:1990281">
    <property type="term" value="C:efflux pump complex"/>
    <property type="evidence" value="ECO:0007669"/>
    <property type="project" value="TreeGrafter"/>
</dbReference>
<dbReference type="InterPro" id="IPR058624">
    <property type="entry name" value="MdtA-like_HH"/>
</dbReference>
<dbReference type="SUPFAM" id="SSF111369">
    <property type="entry name" value="HlyD-like secretion proteins"/>
    <property type="match status" value="1"/>
</dbReference>
<dbReference type="Gene3D" id="2.40.30.170">
    <property type="match status" value="1"/>
</dbReference>
<dbReference type="Gene3D" id="1.10.287.470">
    <property type="entry name" value="Helix hairpin bin"/>
    <property type="match status" value="1"/>
</dbReference>
<dbReference type="PANTHER" id="PTHR30469">
    <property type="entry name" value="MULTIDRUG RESISTANCE PROTEIN MDTA"/>
    <property type="match status" value="1"/>
</dbReference>
<reference evidence="6 7" key="1">
    <citation type="submission" date="2019-02" db="EMBL/GenBank/DDBJ databases">
        <title>Deep-cultivation of Planctomycetes and their phenomic and genomic characterization uncovers novel biology.</title>
        <authorList>
            <person name="Wiegand S."/>
            <person name="Jogler M."/>
            <person name="Boedeker C."/>
            <person name="Pinto D."/>
            <person name="Vollmers J."/>
            <person name="Rivas-Marin E."/>
            <person name="Kohn T."/>
            <person name="Peeters S.H."/>
            <person name="Heuer A."/>
            <person name="Rast P."/>
            <person name="Oberbeckmann S."/>
            <person name="Bunk B."/>
            <person name="Jeske O."/>
            <person name="Meyerdierks A."/>
            <person name="Storesund J.E."/>
            <person name="Kallscheuer N."/>
            <person name="Luecker S."/>
            <person name="Lage O.M."/>
            <person name="Pohl T."/>
            <person name="Merkel B.J."/>
            <person name="Hornburger P."/>
            <person name="Mueller R.-W."/>
            <person name="Bruemmer F."/>
            <person name="Labrenz M."/>
            <person name="Spormann A.M."/>
            <person name="Op Den Camp H."/>
            <person name="Overmann J."/>
            <person name="Amann R."/>
            <person name="Jetten M.S.M."/>
            <person name="Mascher T."/>
            <person name="Medema M.H."/>
            <person name="Devos D.P."/>
            <person name="Kaster A.-K."/>
            <person name="Ovreas L."/>
            <person name="Rohde M."/>
            <person name="Galperin M.Y."/>
            <person name="Jogler C."/>
        </authorList>
    </citation>
    <scope>NUCLEOTIDE SEQUENCE [LARGE SCALE GENOMIC DNA]</scope>
    <source>
        <strain evidence="6 7">Pan54</strain>
    </source>
</reference>
<keyword evidence="7" id="KW-1185">Reference proteome</keyword>
<dbReference type="PANTHER" id="PTHR30469:SF33">
    <property type="entry name" value="SLR1207 PROTEIN"/>
    <property type="match status" value="1"/>
</dbReference>
<dbReference type="GO" id="GO:0015562">
    <property type="term" value="F:efflux transmembrane transporter activity"/>
    <property type="evidence" value="ECO:0007669"/>
    <property type="project" value="TreeGrafter"/>
</dbReference>
<evidence type="ECO:0000259" key="3">
    <source>
        <dbReference type="Pfam" id="PF25876"/>
    </source>
</evidence>
<name>A0A5C5XH19_9PLAN</name>
<dbReference type="InterPro" id="IPR058625">
    <property type="entry name" value="MdtA-like_BSH"/>
</dbReference>
<comment type="caution">
    <text evidence="6">The sequence shown here is derived from an EMBL/GenBank/DDBJ whole genome shotgun (WGS) entry which is preliminary data.</text>
</comment>
<feature type="coiled-coil region" evidence="2">
    <location>
        <begin position="113"/>
        <end position="183"/>
    </location>
</feature>
<dbReference type="Gene3D" id="2.40.50.100">
    <property type="match status" value="1"/>
</dbReference>
<dbReference type="Pfam" id="PF25954">
    <property type="entry name" value="Beta-barrel_RND_2"/>
    <property type="match status" value="1"/>
</dbReference>
<organism evidence="6 7">
    <name type="scientific">Rubinisphaera italica</name>
    <dbReference type="NCBI Taxonomy" id="2527969"/>
    <lineage>
        <taxon>Bacteria</taxon>
        <taxon>Pseudomonadati</taxon>
        <taxon>Planctomycetota</taxon>
        <taxon>Planctomycetia</taxon>
        <taxon>Planctomycetales</taxon>
        <taxon>Planctomycetaceae</taxon>
        <taxon>Rubinisphaera</taxon>
    </lineage>
</organism>
<evidence type="ECO:0000256" key="2">
    <source>
        <dbReference type="SAM" id="Coils"/>
    </source>
</evidence>
<feature type="domain" description="CusB-like beta-barrel" evidence="5">
    <location>
        <begin position="232"/>
        <end position="308"/>
    </location>
</feature>
<protein>
    <submittedName>
        <fullName evidence="6">Macrolide export protein MacA</fullName>
    </submittedName>
</protein>
<dbReference type="InterPro" id="IPR006143">
    <property type="entry name" value="RND_pump_MFP"/>
</dbReference>
<accession>A0A5C5XH19</accession>
<evidence type="ECO:0000259" key="5">
    <source>
        <dbReference type="Pfam" id="PF25954"/>
    </source>
</evidence>
<evidence type="ECO:0000313" key="7">
    <source>
        <dbReference type="Proteomes" id="UP000316095"/>
    </source>
</evidence>
<dbReference type="NCBIfam" id="TIGR01730">
    <property type="entry name" value="RND_mfp"/>
    <property type="match status" value="1"/>
</dbReference>
<dbReference type="AlphaFoldDB" id="A0A5C5XH19"/>
<dbReference type="InterPro" id="IPR058792">
    <property type="entry name" value="Beta-barrel_RND_2"/>
</dbReference>
<dbReference type="RefSeq" id="WP_165441724.1">
    <property type="nucleotide sequence ID" value="NZ_SJPG01000001.1"/>
</dbReference>
<dbReference type="Proteomes" id="UP000316095">
    <property type="component" value="Unassembled WGS sequence"/>
</dbReference>
<feature type="domain" description="Multidrug resistance protein MdtA-like alpha-helical hairpin" evidence="3">
    <location>
        <begin position="111"/>
        <end position="178"/>
    </location>
</feature>
<dbReference type="EMBL" id="SJPG01000001">
    <property type="protein sequence ID" value="TWT61583.1"/>
    <property type="molecule type" value="Genomic_DNA"/>
</dbReference>
<keyword evidence="2" id="KW-0175">Coiled coil</keyword>
<evidence type="ECO:0000313" key="6">
    <source>
        <dbReference type="EMBL" id="TWT61583.1"/>
    </source>
</evidence>
<evidence type="ECO:0000259" key="4">
    <source>
        <dbReference type="Pfam" id="PF25917"/>
    </source>
</evidence>
<dbReference type="Pfam" id="PF25876">
    <property type="entry name" value="HH_MFP_RND"/>
    <property type="match status" value="1"/>
</dbReference>
<comment type="similarity">
    <text evidence="1">Belongs to the membrane fusion protein (MFP) (TC 8.A.1) family.</text>
</comment>
<proteinExistence type="inferred from homology"/>
<sequence>MKLIFKLFLIALVIGGAGYFAYKPAMEYYKKRNQPEFRTEKTELGTISSIVNATGNIEPVLSVHVGSFVSGPITHLHVDFNDEVEKDQLLAEIDPRIYEASVARDQAILATRKAEVTRILARLQNAVNDERRAMGLSQDNEDFISQTELDQYKFSRMALDAELIVAKANIDQAEANLKNSLANLEYTKIRSPVDGVVIDRKIDPGQTLAAQFQTPELFIIAPDMRKEMHVFASVDEADIGLIRQAQEAGQTVKFTVDAYPGELFSGTISQIRLSSAITQNVVTYPVVVTASNEDLKLLPGMTAEISFKIQEKFDVTKIPNAALRYYPKREHVRPEDHKILDGTDTAFEAGESVTKAKPADLIAEAHLESQKRHVWVREGDLLRAIEVVMGISDYKFTEMVSGDLKADQELVIGVKSK</sequence>